<gene>
    <name evidence="1" type="ORF">Golob_011973</name>
</gene>
<name>A0A7J8MRM1_9ROSI</name>
<keyword evidence="2" id="KW-1185">Reference proteome</keyword>
<sequence length="16" mass="1918">MSCYKGYMEIFKCMLA</sequence>
<accession>A0A7J8MRM1</accession>
<organism evidence="1 2">
    <name type="scientific">Gossypium lobatum</name>
    <dbReference type="NCBI Taxonomy" id="34289"/>
    <lineage>
        <taxon>Eukaryota</taxon>
        <taxon>Viridiplantae</taxon>
        <taxon>Streptophyta</taxon>
        <taxon>Embryophyta</taxon>
        <taxon>Tracheophyta</taxon>
        <taxon>Spermatophyta</taxon>
        <taxon>Magnoliopsida</taxon>
        <taxon>eudicotyledons</taxon>
        <taxon>Gunneridae</taxon>
        <taxon>Pentapetalae</taxon>
        <taxon>rosids</taxon>
        <taxon>malvids</taxon>
        <taxon>Malvales</taxon>
        <taxon>Malvaceae</taxon>
        <taxon>Malvoideae</taxon>
        <taxon>Gossypium</taxon>
    </lineage>
</organism>
<evidence type="ECO:0000313" key="2">
    <source>
        <dbReference type="Proteomes" id="UP000593572"/>
    </source>
</evidence>
<comment type="caution">
    <text evidence="1">The sequence shown here is derived from an EMBL/GenBank/DDBJ whole genome shotgun (WGS) entry which is preliminary data.</text>
</comment>
<protein>
    <submittedName>
        <fullName evidence="1">Uncharacterized protein</fullName>
    </submittedName>
</protein>
<dbReference type="Proteomes" id="UP000593572">
    <property type="component" value="Unassembled WGS sequence"/>
</dbReference>
<dbReference type="AlphaFoldDB" id="A0A7J8MRM1"/>
<reference evidence="1 2" key="1">
    <citation type="journal article" date="2019" name="Genome Biol. Evol.">
        <title>Insights into the evolution of the New World diploid cottons (Gossypium, subgenus Houzingenia) based on genome sequencing.</title>
        <authorList>
            <person name="Grover C.E."/>
            <person name="Arick M.A. 2nd"/>
            <person name="Thrash A."/>
            <person name="Conover J.L."/>
            <person name="Sanders W.S."/>
            <person name="Peterson D.G."/>
            <person name="Frelichowski J.E."/>
            <person name="Scheffler J.A."/>
            <person name="Scheffler B.E."/>
            <person name="Wendel J.F."/>
        </authorList>
    </citation>
    <scope>NUCLEOTIDE SEQUENCE [LARGE SCALE GENOMIC DNA]</scope>
    <source>
        <strain evidence="1">157</strain>
        <tissue evidence="1">Leaf</tissue>
    </source>
</reference>
<dbReference type="EMBL" id="JABEZX010000009">
    <property type="protein sequence ID" value="MBA0567222.1"/>
    <property type="molecule type" value="Genomic_DNA"/>
</dbReference>
<evidence type="ECO:0000313" key="1">
    <source>
        <dbReference type="EMBL" id="MBA0567222.1"/>
    </source>
</evidence>
<proteinExistence type="predicted"/>